<reference evidence="1" key="1">
    <citation type="submission" date="2021-03" db="EMBL/GenBank/DDBJ databases">
        <authorList>
            <consortium name="DOE Joint Genome Institute"/>
            <person name="Ahrendt S."/>
            <person name="Looney B.P."/>
            <person name="Miyauchi S."/>
            <person name="Morin E."/>
            <person name="Drula E."/>
            <person name="Courty P.E."/>
            <person name="Chicoki N."/>
            <person name="Fauchery L."/>
            <person name="Kohler A."/>
            <person name="Kuo A."/>
            <person name="Labutti K."/>
            <person name="Pangilinan J."/>
            <person name="Lipzen A."/>
            <person name="Riley R."/>
            <person name="Andreopoulos W."/>
            <person name="He G."/>
            <person name="Johnson J."/>
            <person name="Barry K.W."/>
            <person name="Grigoriev I.V."/>
            <person name="Nagy L."/>
            <person name="Hibbett D."/>
            <person name="Henrissat B."/>
            <person name="Matheny P.B."/>
            <person name="Labbe J."/>
            <person name="Martin F."/>
        </authorList>
    </citation>
    <scope>NUCLEOTIDE SEQUENCE</scope>
    <source>
        <strain evidence="1">HHB10654</strain>
    </source>
</reference>
<dbReference type="Proteomes" id="UP000814140">
    <property type="component" value="Unassembled WGS sequence"/>
</dbReference>
<name>A0ACB8SW66_9AGAM</name>
<keyword evidence="2" id="KW-1185">Reference proteome</keyword>
<dbReference type="EMBL" id="MU277217">
    <property type="protein sequence ID" value="KAI0060724.1"/>
    <property type="molecule type" value="Genomic_DNA"/>
</dbReference>
<evidence type="ECO:0000313" key="1">
    <source>
        <dbReference type="EMBL" id="KAI0060724.1"/>
    </source>
</evidence>
<gene>
    <name evidence="1" type="ORF">BV25DRAFT_1871119</name>
</gene>
<protein>
    <submittedName>
        <fullName evidence="1">CRAL/TRIO domain-containing protein</fullName>
    </submittedName>
</protein>
<evidence type="ECO:0000313" key="2">
    <source>
        <dbReference type="Proteomes" id="UP000814140"/>
    </source>
</evidence>
<proteinExistence type="predicted"/>
<reference evidence="1" key="2">
    <citation type="journal article" date="2022" name="New Phytol.">
        <title>Evolutionary transition to the ectomycorrhizal habit in the genomes of a hyperdiverse lineage of mushroom-forming fungi.</title>
        <authorList>
            <person name="Looney B."/>
            <person name="Miyauchi S."/>
            <person name="Morin E."/>
            <person name="Drula E."/>
            <person name="Courty P.E."/>
            <person name="Kohler A."/>
            <person name="Kuo A."/>
            <person name="LaButti K."/>
            <person name="Pangilinan J."/>
            <person name="Lipzen A."/>
            <person name="Riley R."/>
            <person name="Andreopoulos W."/>
            <person name="He G."/>
            <person name="Johnson J."/>
            <person name="Nolan M."/>
            <person name="Tritt A."/>
            <person name="Barry K.W."/>
            <person name="Grigoriev I.V."/>
            <person name="Nagy L.G."/>
            <person name="Hibbett D."/>
            <person name="Henrissat B."/>
            <person name="Matheny P.B."/>
            <person name="Labbe J."/>
            <person name="Martin F.M."/>
        </authorList>
    </citation>
    <scope>NUCLEOTIDE SEQUENCE</scope>
    <source>
        <strain evidence="1">HHB10654</strain>
    </source>
</reference>
<sequence>MDDKEPQNVLTRKFSEQEWQALKKFRSILPEIFRTAYDRKAGSDSTPITIWGVVLDPNDTKNPKASVVLMKWLRARNLNVDEAATKMIATLRWRDEFRVENAIEEEFPADVYGKLGGTYGQDNEGRPLMQVHLHHAAVYGDIQRFLRWHVALMEKAIERIDFDTVDGMIEINDYEGIDFKTFDRDPNAKAARDQVKGILEDHYPEFIAGRFFLNMPRPLSWVFWLCGFLIPAETHAKLKVVRRDANATFKALSASISKEQLPQHYGGDATDPW</sequence>
<accession>A0ACB8SW66</accession>
<comment type="caution">
    <text evidence="1">The sequence shown here is derived from an EMBL/GenBank/DDBJ whole genome shotgun (WGS) entry which is preliminary data.</text>
</comment>
<organism evidence="1 2">
    <name type="scientific">Artomyces pyxidatus</name>
    <dbReference type="NCBI Taxonomy" id="48021"/>
    <lineage>
        <taxon>Eukaryota</taxon>
        <taxon>Fungi</taxon>
        <taxon>Dikarya</taxon>
        <taxon>Basidiomycota</taxon>
        <taxon>Agaricomycotina</taxon>
        <taxon>Agaricomycetes</taxon>
        <taxon>Russulales</taxon>
        <taxon>Auriscalpiaceae</taxon>
        <taxon>Artomyces</taxon>
    </lineage>
</organism>